<comment type="similarity">
    <text evidence="8 9">Belongs to the TrpA family.</text>
</comment>
<dbReference type="InterPro" id="IPR013785">
    <property type="entry name" value="Aldolase_TIM"/>
</dbReference>
<keyword evidence="4 8" id="KW-0822">Tryptophan biosynthesis</keyword>
<feature type="active site" description="Proton acceptor" evidence="8">
    <location>
        <position position="57"/>
    </location>
</feature>
<name>A0ABT9VWY6_9BACI</name>
<comment type="pathway">
    <text evidence="1 8">Amino-acid biosynthesis; L-tryptophan biosynthesis; L-tryptophan from chorismate: step 5/5.</text>
</comment>
<dbReference type="PROSITE" id="PS00167">
    <property type="entry name" value="TRP_SYNTHASE_ALPHA"/>
    <property type="match status" value="1"/>
</dbReference>
<evidence type="ECO:0000256" key="5">
    <source>
        <dbReference type="ARBA" id="ARBA00023141"/>
    </source>
</evidence>
<dbReference type="Proteomes" id="UP001235840">
    <property type="component" value="Unassembled WGS sequence"/>
</dbReference>
<organism evidence="10 11">
    <name type="scientific">Caldalkalibacillus horti</name>
    <dbReference type="NCBI Taxonomy" id="77523"/>
    <lineage>
        <taxon>Bacteria</taxon>
        <taxon>Bacillati</taxon>
        <taxon>Bacillota</taxon>
        <taxon>Bacilli</taxon>
        <taxon>Bacillales</taxon>
        <taxon>Bacillaceae</taxon>
        <taxon>Caldalkalibacillus</taxon>
    </lineage>
</organism>
<proteinExistence type="inferred from homology"/>
<evidence type="ECO:0000256" key="3">
    <source>
        <dbReference type="ARBA" id="ARBA00022605"/>
    </source>
</evidence>
<evidence type="ECO:0000256" key="4">
    <source>
        <dbReference type="ARBA" id="ARBA00022822"/>
    </source>
</evidence>
<dbReference type="PANTHER" id="PTHR43406:SF1">
    <property type="entry name" value="TRYPTOPHAN SYNTHASE ALPHA CHAIN, CHLOROPLASTIC"/>
    <property type="match status" value="1"/>
</dbReference>
<keyword evidence="6 8" id="KW-0456">Lyase</keyword>
<gene>
    <name evidence="8" type="primary">trpA</name>
    <name evidence="10" type="ORF">J2S11_001380</name>
</gene>
<sequence>MSVIHHSSVQSIELAISAKNERGKPAFIPFIVGGYPSIDRTIDIALTLQDAGADILELGIPYSDPLADGPIIQQASKEALEEGMSLSAGIKLIKQLKAAGVHIPILPFCYYNPILQYGLDRFVKATKEAGASGVLVPDLPFEEAGELRKVCQEHSFACISLVAPTSERRIQHILQEASGFIYCISSLGVTGIRDQFAEEIEGFLSVVKASAKVPVAVGFGVSRKEQVQYLKKFVDGIVIGSAIVKLVIEQKQQLLNDQTKQKALEVIKRFVQECFSE</sequence>
<dbReference type="HAMAP" id="MF_00131">
    <property type="entry name" value="Trp_synth_alpha"/>
    <property type="match status" value="1"/>
</dbReference>
<keyword evidence="11" id="KW-1185">Reference proteome</keyword>
<dbReference type="NCBIfam" id="TIGR00262">
    <property type="entry name" value="trpA"/>
    <property type="match status" value="1"/>
</dbReference>
<comment type="function">
    <text evidence="8">The alpha subunit is responsible for the aldol cleavage of indoleglycerol phosphate to indole and glyceraldehyde 3-phosphate.</text>
</comment>
<evidence type="ECO:0000256" key="2">
    <source>
        <dbReference type="ARBA" id="ARBA00011270"/>
    </source>
</evidence>
<keyword evidence="3 8" id="KW-0028">Amino-acid biosynthesis</keyword>
<accession>A0ABT9VWY6</accession>
<dbReference type="EC" id="4.2.1.20" evidence="8"/>
<dbReference type="GO" id="GO:0004834">
    <property type="term" value="F:tryptophan synthase activity"/>
    <property type="evidence" value="ECO:0007669"/>
    <property type="project" value="UniProtKB-EC"/>
</dbReference>
<dbReference type="RefSeq" id="WP_307392647.1">
    <property type="nucleotide sequence ID" value="NZ_BAAADK010000011.1"/>
</dbReference>
<dbReference type="InterPro" id="IPR018204">
    <property type="entry name" value="Trp_synthase_alpha_AS"/>
</dbReference>
<dbReference type="Pfam" id="PF00290">
    <property type="entry name" value="Trp_syntA"/>
    <property type="match status" value="1"/>
</dbReference>
<keyword evidence="5 8" id="KW-0057">Aromatic amino acid biosynthesis</keyword>
<dbReference type="CDD" id="cd04724">
    <property type="entry name" value="Tryptophan_synthase_alpha"/>
    <property type="match status" value="1"/>
</dbReference>
<evidence type="ECO:0000256" key="7">
    <source>
        <dbReference type="ARBA" id="ARBA00049047"/>
    </source>
</evidence>
<feature type="active site" description="Proton acceptor" evidence="8">
    <location>
        <position position="68"/>
    </location>
</feature>
<evidence type="ECO:0000256" key="6">
    <source>
        <dbReference type="ARBA" id="ARBA00023239"/>
    </source>
</evidence>
<evidence type="ECO:0000313" key="11">
    <source>
        <dbReference type="Proteomes" id="UP001235840"/>
    </source>
</evidence>
<dbReference type="SUPFAM" id="SSF51366">
    <property type="entry name" value="Ribulose-phoshate binding barrel"/>
    <property type="match status" value="1"/>
</dbReference>
<reference evidence="10 11" key="1">
    <citation type="submission" date="2023-07" db="EMBL/GenBank/DDBJ databases">
        <title>Genomic Encyclopedia of Type Strains, Phase IV (KMG-IV): sequencing the most valuable type-strain genomes for metagenomic binning, comparative biology and taxonomic classification.</title>
        <authorList>
            <person name="Goeker M."/>
        </authorList>
    </citation>
    <scope>NUCLEOTIDE SEQUENCE [LARGE SCALE GENOMIC DNA]</scope>
    <source>
        <strain evidence="10 11">DSM 12751</strain>
    </source>
</reference>
<comment type="subunit">
    <text evidence="2 8">Tetramer of two alpha and two beta chains.</text>
</comment>
<evidence type="ECO:0000256" key="1">
    <source>
        <dbReference type="ARBA" id="ARBA00004733"/>
    </source>
</evidence>
<evidence type="ECO:0000256" key="8">
    <source>
        <dbReference type="HAMAP-Rule" id="MF_00131"/>
    </source>
</evidence>
<dbReference type="Gene3D" id="3.20.20.70">
    <property type="entry name" value="Aldolase class I"/>
    <property type="match status" value="1"/>
</dbReference>
<dbReference type="PANTHER" id="PTHR43406">
    <property type="entry name" value="TRYPTOPHAN SYNTHASE, ALPHA CHAIN"/>
    <property type="match status" value="1"/>
</dbReference>
<evidence type="ECO:0000313" key="10">
    <source>
        <dbReference type="EMBL" id="MDQ0165479.1"/>
    </source>
</evidence>
<dbReference type="InterPro" id="IPR011060">
    <property type="entry name" value="RibuloseP-bd_barrel"/>
</dbReference>
<dbReference type="InterPro" id="IPR002028">
    <property type="entry name" value="Trp_synthase_suA"/>
</dbReference>
<comment type="catalytic activity">
    <reaction evidence="7 8">
        <text>(1S,2R)-1-C-(indol-3-yl)glycerol 3-phosphate + L-serine = D-glyceraldehyde 3-phosphate + L-tryptophan + H2O</text>
        <dbReference type="Rhea" id="RHEA:10532"/>
        <dbReference type="ChEBI" id="CHEBI:15377"/>
        <dbReference type="ChEBI" id="CHEBI:33384"/>
        <dbReference type="ChEBI" id="CHEBI:57912"/>
        <dbReference type="ChEBI" id="CHEBI:58866"/>
        <dbReference type="ChEBI" id="CHEBI:59776"/>
        <dbReference type="EC" id="4.2.1.20"/>
    </reaction>
</comment>
<evidence type="ECO:0000256" key="9">
    <source>
        <dbReference type="RuleBase" id="RU003662"/>
    </source>
</evidence>
<protein>
    <recommendedName>
        <fullName evidence="8">Tryptophan synthase alpha chain</fullName>
        <ecNumber evidence="8">4.2.1.20</ecNumber>
    </recommendedName>
</protein>
<comment type="caution">
    <text evidence="10">The sequence shown here is derived from an EMBL/GenBank/DDBJ whole genome shotgun (WGS) entry which is preliminary data.</text>
</comment>
<dbReference type="EMBL" id="JAUSTY010000005">
    <property type="protein sequence ID" value="MDQ0165479.1"/>
    <property type="molecule type" value="Genomic_DNA"/>
</dbReference>